<name>A0A364LJX6_9GAMM</name>
<proteinExistence type="predicted"/>
<evidence type="ECO:0000313" key="2">
    <source>
        <dbReference type="Proteomes" id="UP000249458"/>
    </source>
</evidence>
<comment type="caution">
    <text evidence="1">The sequence shown here is derived from an EMBL/GenBank/DDBJ whole genome shotgun (WGS) entry which is preliminary data.</text>
</comment>
<reference evidence="1 2" key="1">
    <citation type="submission" date="2017-02" db="EMBL/GenBank/DDBJ databases">
        <title>Legionella quilivanii strain from human: case report and whole genome sequencing analysis.</title>
        <authorList>
            <person name="Lalancette C."/>
            <person name="Leduc J.-M."/>
            <person name="Levesque S."/>
            <person name="Fournier E."/>
            <person name="Saoud J."/>
            <person name="Faucher S.P."/>
            <person name="Bernard K."/>
            <person name="Martineau C."/>
            <person name="Longtin J."/>
        </authorList>
    </citation>
    <scope>NUCLEOTIDE SEQUENCE [LARGE SCALE GENOMIC DNA]</scope>
    <source>
        <strain evidence="1 2">ID143958</strain>
    </source>
</reference>
<evidence type="ECO:0000313" key="1">
    <source>
        <dbReference type="EMBL" id="RAP36818.1"/>
    </source>
</evidence>
<dbReference type="AlphaFoldDB" id="A0A364LJX6"/>
<dbReference type="EMBL" id="MVJN01000005">
    <property type="protein sequence ID" value="RAP36818.1"/>
    <property type="molecule type" value="Genomic_DNA"/>
</dbReference>
<organism evidence="1 2">
    <name type="scientific">Legionella quinlivanii</name>
    <dbReference type="NCBI Taxonomy" id="45073"/>
    <lineage>
        <taxon>Bacteria</taxon>
        <taxon>Pseudomonadati</taxon>
        <taxon>Pseudomonadota</taxon>
        <taxon>Gammaproteobacteria</taxon>
        <taxon>Legionellales</taxon>
        <taxon>Legionellaceae</taxon>
        <taxon>Legionella</taxon>
    </lineage>
</organism>
<gene>
    <name evidence="1" type="ORF">B1207_07715</name>
</gene>
<protein>
    <submittedName>
        <fullName evidence="1">Uncharacterized protein</fullName>
    </submittedName>
</protein>
<sequence length="87" mass="10197">MDIKIRIYKGIIEYLLKTTNYSLKNIADLIDTSMRSINLAYSEQAFSIKYSSELKLLKLYQAVLQFNVHTAQPYISEKQNHPRSRII</sequence>
<dbReference type="Proteomes" id="UP000249458">
    <property type="component" value="Unassembled WGS sequence"/>
</dbReference>
<accession>A0A364LJX6</accession>